<dbReference type="EMBL" id="VWSH01000002">
    <property type="protein sequence ID" value="KAA5534996.1"/>
    <property type="molecule type" value="Genomic_DNA"/>
</dbReference>
<evidence type="ECO:0000259" key="1">
    <source>
        <dbReference type="PROSITE" id="PS51163"/>
    </source>
</evidence>
<name>A0A5M6CIZ8_9BACT</name>
<dbReference type="Gene3D" id="3.90.870.10">
    <property type="entry name" value="DHBP synthase"/>
    <property type="match status" value="1"/>
</dbReference>
<dbReference type="InterPro" id="IPR052532">
    <property type="entry name" value="SUA5_domain"/>
</dbReference>
<dbReference type="GO" id="GO:0003725">
    <property type="term" value="F:double-stranded RNA binding"/>
    <property type="evidence" value="ECO:0007669"/>
    <property type="project" value="InterPro"/>
</dbReference>
<dbReference type="NCBIfam" id="TIGR00057">
    <property type="entry name" value="L-threonylcarbamoyladenylate synthase"/>
    <property type="match status" value="1"/>
</dbReference>
<dbReference type="RefSeq" id="WP_150032675.1">
    <property type="nucleotide sequence ID" value="NZ_VWSH01000002.1"/>
</dbReference>
<accession>A0A5M6CIZ8</accession>
<reference evidence="2 3" key="1">
    <citation type="submission" date="2019-09" db="EMBL/GenBank/DDBJ databases">
        <title>Genome sequence and assembly of Taibaiella sp.</title>
        <authorList>
            <person name="Chhetri G."/>
        </authorList>
    </citation>
    <scope>NUCLEOTIDE SEQUENCE [LARGE SCALE GENOMIC DNA]</scope>
    <source>
        <strain evidence="2 3">KVB11</strain>
    </source>
</reference>
<dbReference type="Proteomes" id="UP000323632">
    <property type="component" value="Unassembled WGS sequence"/>
</dbReference>
<dbReference type="PANTHER" id="PTHR42828:SF3">
    <property type="entry name" value="THREONYLCARBAMOYL-AMP SYNTHASE"/>
    <property type="match status" value="1"/>
</dbReference>
<feature type="domain" description="YrdC-like" evidence="1">
    <location>
        <begin position="12"/>
        <end position="199"/>
    </location>
</feature>
<gene>
    <name evidence="2" type="ORF">F0919_10385</name>
</gene>
<keyword evidence="3" id="KW-1185">Reference proteome</keyword>
<protein>
    <submittedName>
        <fullName evidence="2">Threonylcarbamoyl-AMP synthase</fullName>
    </submittedName>
</protein>
<dbReference type="InterPro" id="IPR017945">
    <property type="entry name" value="DHBP_synth_RibB-like_a/b_dom"/>
</dbReference>
<dbReference type="SUPFAM" id="SSF55821">
    <property type="entry name" value="YrdC/RibB"/>
    <property type="match status" value="1"/>
</dbReference>
<sequence>MLIHLHPDNPQPRNIKTVVDCLRSGGVIIYPTDTIYGIGCDIYNQAAIERICRIKNIAAKNANFSFICRDLSHLSDYAKNIGTPTFRLLKKALPGPYTFILEATKEVPKSLKTKKDTVGIRVPDHVICQTIIQELGHPIMSTSLPTDEDVEYFTDPEIIHDIFENQVDMVIDSGIGGMIGSTVIDCTNNEPVLIREGAGEWGDLL</sequence>
<dbReference type="PANTHER" id="PTHR42828">
    <property type="entry name" value="DHBP SYNTHASE RIBB-LIKE ALPHA/BETA DOMAIN-CONTAINING PROTEIN"/>
    <property type="match status" value="1"/>
</dbReference>
<dbReference type="AlphaFoldDB" id="A0A5M6CIZ8"/>
<dbReference type="PROSITE" id="PS51163">
    <property type="entry name" value="YRDC"/>
    <property type="match status" value="1"/>
</dbReference>
<dbReference type="Pfam" id="PF01300">
    <property type="entry name" value="Sua5_yciO_yrdC"/>
    <property type="match status" value="1"/>
</dbReference>
<organism evidence="2 3">
    <name type="scientific">Taibaiella lutea</name>
    <dbReference type="NCBI Taxonomy" id="2608001"/>
    <lineage>
        <taxon>Bacteria</taxon>
        <taxon>Pseudomonadati</taxon>
        <taxon>Bacteroidota</taxon>
        <taxon>Chitinophagia</taxon>
        <taxon>Chitinophagales</taxon>
        <taxon>Chitinophagaceae</taxon>
        <taxon>Taibaiella</taxon>
    </lineage>
</organism>
<comment type="caution">
    <text evidence="2">The sequence shown here is derived from an EMBL/GenBank/DDBJ whole genome shotgun (WGS) entry which is preliminary data.</text>
</comment>
<dbReference type="InterPro" id="IPR006070">
    <property type="entry name" value="Sua5-like_dom"/>
</dbReference>
<evidence type="ECO:0000313" key="3">
    <source>
        <dbReference type="Proteomes" id="UP000323632"/>
    </source>
</evidence>
<evidence type="ECO:0000313" key="2">
    <source>
        <dbReference type="EMBL" id="KAA5534996.1"/>
    </source>
</evidence>
<proteinExistence type="predicted"/>